<dbReference type="PANTHER" id="PTHR42973">
    <property type="entry name" value="BINDING OXIDOREDUCTASE, PUTATIVE (AFU_ORTHOLOGUE AFUA_1G17690)-RELATED"/>
    <property type="match status" value="1"/>
</dbReference>
<dbReference type="Gene3D" id="3.30.43.10">
    <property type="entry name" value="Uridine Diphospho-n-acetylenolpyruvylglucosamine Reductase, domain 2"/>
    <property type="match status" value="1"/>
</dbReference>
<dbReference type="InterPro" id="IPR036318">
    <property type="entry name" value="FAD-bd_PCMH-like_sf"/>
</dbReference>
<evidence type="ECO:0000256" key="3">
    <source>
        <dbReference type="ARBA" id="ARBA00022827"/>
    </source>
</evidence>
<dbReference type="GO" id="GO:0016491">
    <property type="term" value="F:oxidoreductase activity"/>
    <property type="evidence" value="ECO:0007669"/>
    <property type="project" value="UniProtKB-KW"/>
</dbReference>
<dbReference type="InterPro" id="IPR006094">
    <property type="entry name" value="Oxid_FAD_bind_N"/>
</dbReference>
<proteinExistence type="inferred from homology"/>
<dbReference type="AlphaFoldDB" id="A0A9N9Y7N7"/>
<reference evidence="7" key="1">
    <citation type="submission" date="2021-10" db="EMBL/GenBank/DDBJ databases">
        <authorList>
            <person name="Piombo E."/>
        </authorList>
    </citation>
    <scope>NUCLEOTIDE SEQUENCE</scope>
</reference>
<evidence type="ECO:0000313" key="8">
    <source>
        <dbReference type="Proteomes" id="UP000754883"/>
    </source>
</evidence>
<accession>A0A9N9Y7N7</accession>
<dbReference type="InterPro" id="IPR012951">
    <property type="entry name" value="BBE"/>
</dbReference>
<evidence type="ECO:0000313" key="7">
    <source>
        <dbReference type="EMBL" id="CAG9991097.1"/>
    </source>
</evidence>
<dbReference type="InterPro" id="IPR016167">
    <property type="entry name" value="FAD-bd_PCMH_sub1"/>
</dbReference>
<dbReference type="OrthoDB" id="407275at2759"/>
<keyword evidence="8" id="KW-1185">Reference proteome</keyword>
<evidence type="ECO:0000256" key="2">
    <source>
        <dbReference type="ARBA" id="ARBA00022630"/>
    </source>
</evidence>
<sequence>MTSEAQIDSFQKANPEVTLLTPTSPEWKDRRATRGHAGQEKKPLGIAIPTNAQQVAGIVRWAVKNEVDFTVRTGGNDFYGRNAADGALIIDMRDIKFINVAGDKTTATIGGGVLAKDMLLKFDEHNLTAPLGNSLEIGYVGWSTIGGYGPFTGALGMGFEGIVGAEIVNHEGEIVKATDEMLEGLRGMGGNLGIVTSLTIKVYPKREVLIGMLMFDDSPESIKAIISAEEKLTLPKDLNIHHFIIQMPHQRAFSIIFSWGGSDVEEGKKYLETFTAALPPAKMNTVQQKSLLGHYESLQIPCLPYGGQRSIYIKEVSPGIFDILMEALKNKPEFANIGWSMKTVIDHEAIVPNCFGAGSHVLLSFTDMVPEEKLLAEARKWNDWLYEKIRSSGDPAVMEGSYPALTRPEDRTAEQLFGDKWPRAKELKAKFDPNNVFKHAFPKF</sequence>
<dbReference type="PROSITE" id="PS51387">
    <property type="entry name" value="FAD_PCMH"/>
    <property type="match status" value="1"/>
</dbReference>
<keyword evidence="3" id="KW-0274">FAD</keyword>
<dbReference type="GO" id="GO:0071949">
    <property type="term" value="F:FAD binding"/>
    <property type="evidence" value="ECO:0007669"/>
    <property type="project" value="InterPro"/>
</dbReference>
<gene>
    <name evidence="7" type="ORF">CBYS24578_00007322</name>
</gene>
<dbReference type="InterPro" id="IPR050416">
    <property type="entry name" value="FAD-linked_Oxidoreductase"/>
</dbReference>
<evidence type="ECO:0000256" key="1">
    <source>
        <dbReference type="ARBA" id="ARBA00005466"/>
    </source>
</evidence>
<dbReference type="PANTHER" id="PTHR42973:SF7">
    <property type="entry name" value="FAD-BINDING PCMH-TYPE DOMAIN-CONTAINING PROTEIN"/>
    <property type="match status" value="1"/>
</dbReference>
<dbReference type="Pfam" id="PF01565">
    <property type="entry name" value="FAD_binding_4"/>
    <property type="match status" value="1"/>
</dbReference>
<dbReference type="InterPro" id="IPR016169">
    <property type="entry name" value="FAD-bd_PCMH_sub2"/>
</dbReference>
<feature type="compositionally biased region" description="Basic and acidic residues" evidence="5">
    <location>
        <begin position="26"/>
        <end position="42"/>
    </location>
</feature>
<keyword evidence="4" id="KW-0560">Oxidoreductase</keyword>
<evidence type="ECO:0000256" key="4">
    <source>
        <dbReference type="ARBA" id="ARBA00023002"/>
    </source>
</evidence>
<organism evidence="7 8">
    <name type="scientific">Clonostachys byssicola</name>
    <dbReference type="NCBI Taxonomy" id="160290"/>
    <lineage>
        <taxon>Eukaryota</taxon>
        <taxon>Fungi</taxon>
        <taxon>Dikarya</taxon>
        <taxon>Ascomycota</taxon>
        <taxon>Pezizomycotina</taxon>
        <taxon>Sordariomycetes</taxon>
        <taxon>Hypocreomycetidae</taxon>
        <taxon>Hypocreales</taxon>
        <taxon>Bionectriaceae</taxon>
        <taxon>Clonostachys</taxon>
    </lineage>
</organism>
<comment type="caution">
    <text evidence="7">The sequence shown here is derived from an EMBL/GenBank/DDBJ whole genome shotgun (WGS) entry which is preliminary data.</text>
</comment>
<feature type="compositionally biased region" description="Polar residues" evidence="5">
    <location>
        <begin position="1"/>
        <end position="12"/>
    </location>
</feature>
<protein>
    <recommendedName>
        <fullName evidence="6">FAD-binding PCMH-type domain-containing protein</fullName>
    </recommendedName>
</protein>
<name>A0A9N9Y7N7_9HYPO</name>
<evidence type="ECO:0000259" key="6">
    <source>
        <dbReference type="PROSITE" id="PS51387"/>
    </source>
</evidence>
<dbReference type="Gene3D" id="3.30.465.10">
    <property type="match status" value="1"/>
</dbReference>
<feature type="region of interest" description="Disordered" evidence="5">
    <location>
        <begin position="1"/>
        <end position="42"/>
    </location>
</feature>
<dbReference type="SUPFAM" id="SSF56176">
    <property type="entry name" value="FAD-binding/transporter-associated domain-like"/>
    <property type="match status" value="1"/>
</dbReference>
<comment type="similarity">
    <text evidence="1">Belongs to the oxygen-dependent FAD-linked oxidoreductase family.</text>
</comment>
<dbReference type="Gene3D" id="3.40.462.20">
    <property type="match status" value="1"/>
</dbReference>
<dbReference type="Pfam" id="PF08031">
    <property type="entry name" value="BBE"/>
    <property type="match status" value="1"/>
</dbReference>
<dbReference type="Proteomes" id="UP000754883">
    <property type="component" value="Unassembled WGS sequence"/>
</dbReference>
<feature type="domain" description="FAD-binding PCMH-type" evidence="6">
    <location>
        <begin position="39"/>
        <end position="205"/>
    </location>
</feature>
<keyword evidence="2" id="KW-0285">Flavoprotein</keyword>
<dbReference type="EMBL" id="CABFNO020001476">
    <property type="protein sequence ID" value="CAG9991097.1"/>
    <property type="molecule type" value="Genomic_DNA"/>
</dbReference>
<dbReference type="InterPro" id="IPR016166">
    <property type="entry name" value="FAD-bd_PCMH"/>
</dbReference>
<evidence type="ECO:0000256" key="5">
    <source>
        <dbReference type="SAM" id="MobiDB-lite"/>
    </source>
</evidence>